<dbReference type="Proteomes" id="UP000308671">
    <property type="component" value="Unassembled WGS sequence"/>
</dbReference>
<feature type="compositionally biased region" description="Basic and acidic residues" evidence="2">
    <location>
        <begin position="158"/>
        <end position="168"/>
    </location>
</feature>
<dbReference type="AlphaFoldDB" id="A0A4V4HUT6"/>
<feature type="region of interest" description="Disordered" evidence="2">
    <location>
        <begin position="146"/>
        <end position="189"/>
    </location>
</feature>
<evidence type="ECO:0000313" key="3">
    <source>
        <dbReference type="EMBL" id="THV50616.1"/>
    </source>
</evidence>
<protein>
    <recommendedName>
        <fullName evidence="5">C2H2-type domain-containing protein</fullName>
    </recommendedName>
</protein>
<sequence length="247" mass="27891">MAEQPPRAFMGSYKSPPNSNKTALFSIFSLKFPGITASIASTIPWRSRVLWIHRTGCSSYFLQEPIAFKIHNQTSRLFLEQAYLKQTSKKSLPSCRVPGFKKLSDIRRHQPSHEAPRFFCHIRTGKAQTRGFKRKDNLTEHRKRVHEANARASVVASHDSKPSARAEPIEDEEMGNASPPPALMAIKNGSDSNLSPKEFLLTKLAELQASRMKLMEEKDEEIRAVEKTLSLMRLSGLMVVEMKGIDL</sequence>
<evidence type="ECO:0000256" key="2">
    <source>
        <dbReference type="SAM" id="MobiDB-lite"/>
    </source>
</evidence>
<keyword evidence="1" id="KW-0175">Coiled coil</keyword>
<evidence type="ECO:0008006" key="5">
    <source>
        <dbReference type="Google" id="ProtNLM"/>
    </source>
</evidence>
<dbReference type="EMBL" id="PQXL01000143">
    <property type="protein sequence ID" value="THV50616.1"/>
    <property type="molecule type" value="Genomic_DNA"/>
</dbReference>
<gene>
    <name evidence="3" type="ORF">BGAL_0143g00140</name>
</gene>
<proteinExistence type="predicted"/>
<evidence type="ECO:0000256" key="1">
    <source>
        <dbReference type="SAM" id="Coils"/>
    </source>
</evidence>
<dbReference type="OrthoDB" id="5305647at2759"/>
<comment type="caution">
    <text evidence="3">The sequence shown here is derived from an EMBL/GenBank/DDBJ whole genome shotgun (WGS) entry which is preliminary data.</text>
</comment>
<accession>A0A4V4HUT6</accession>
<organism evidence="3 4">
    <name type="scientific">Botrytis galanthina</name>
    <dbReference type="NCBI Taxonomy" id="278940"/>
    <lineage>
        <taxon>Eukaryota</taxon>
        <taxon>Fungi</taxon>
        <taxon>Dikarya</taxon>
        <taxon>Ascomycota</taxon>
        <taxon>Pezizomycotina</taxon>
        <taxon>Leotiomycetes</taxon>
        <taxon>Helotiales</taxon>
        <taxon>Sclerotiniaceae</taxon>
        <taxon>Botrytis</taxon>
    </lineage>
</organism>
<reference evidence="3 4" key="1">
    <citation type="submission" date="2017-12" db="EMBL/GenBank/DDBJ databases">
        <title>Comparative genomics of Botrytis spp.</title>
        <authorList>
            <person name="Valero-Jimenez C.A."/>
            <person name="Tapia P."/>
            <person name="Veloso J."/>
            <person name="Silva-Moreno E."/>
            <person name="Staats M."/>
            <person name="Valdes J.H."/>
            <person name="Van Kan J.A.L."/>
        </authorList>
    </citation>
    <scope>NUCLEOTIDE SEQUENCE [LARGE SCALE GENOMIC DNA]</scope>
    <source>
        <strain evidence="3 4">MUCL435</strain>
    </source>
</reference>
<name>A0A4V4HUT6_9HELO</name>
<evidence type="ECO:0000313" key="4">
    <source>
        <dbReference type="Proteomes" id="UP000308671"/>
    </source>
</evidence>
<feature type="coiled-coil region" evidence="1">
    <location>
        <begin position="197"/>
        <end position="224"/>
    </location>
</feature>
<keyword evidence="4" id="KW-1185">Reference proteome</keyword>